<organism evidence="2">
    <name type="scientific">Rhipicephalus appendiculatus</name>
    <name type="common">Brown ear tick</name>
    <dbReference type="NCBI Taxonomy" id="34631"/>
    <lineage>
        <taxon>Eukaryota</taxon>
        <taxon>Metazoa</taxon>
        <taxon>Ecdysozoa</taxon>
        <taxon>Arthropoda</taxon>
        <taxon>Chelicerata</taxon>
        <taxon>Arachnida</taxon>
        <taxon>Acari</taxon>
        <taxon>Parasitiformes</taxon>
        <taxon>Ixodida</taxon>
        <taxon>Ixodoidea</taxon>
        <taxon>Ixodidae</taxon>
        <taxon>Rhipicephalinae</taxon>
        <taxon>Rhipicephalus</taxon>
        <taxon>Rhipicephalus</taxon>
    </lineage>
</organism>
<evidence type="ECO:0000256" key="1">
    <source>
        <dbReference type="SAM" id="SignalP"/>
    </source>
</evidence>
<keyword evidence="1" id="KW-0732">Signal</keyword>
<name>A0A131YJA6_RHIAP</name>
<protein>
    <submittedName>
        <fullName evidence="2">8.9 kDa family member</fullName>
    </submittedName>
</protein>
<proteinExistence type="predicted"/>
<accession>A0A131YJA6</accession>
<reference evidence="2" key="1">
    <citation type="journal article" date="2016" name="Ticks Tick Borne Dis.">
        <title>De novo assembly and annotation of the salivary gland transcriptome of Rhipicephalus appendiculatus male and female ticks during blood feeding.</title>
        <authorList>
            <person name="de Castro M.H."/>
            <person name="de Klerk D."/>
            <person name="Pienaar R."/>
            <person name="Latif A.A."/>
            <person name="Rees D.J."/>
            <person name="Mans B.J."/>
        </authorList>
    </citation>
    <scope>NUCLEOTIDE SEQUENCE</scope>
    <source>
        <tissue evidence="2">Salivary glands</tissue>
    </source>
</reference>
<dbReference type="AlphaFoldDB" id="A0A131YJA6"/>
<sequence>MKLATLMFLIVVCCAWRLVTAIITVPVGKNNTACLYFNETVSADGEKSFTSPCERVRCNLDATEVTVWGCPPPRNVWIYTSGGEYPRCCNKTG</sequence>
<feature type="chain" id="PRO_5007285387" evidence="1">
    <location>
        <begin position="22"/>
        <end position="93"/>
    </location>
</feature>
<feature type="signal peptide" evidence="1">
    <location>
        <begin position="1"/>
        <end position="21"/>
    </location>
</feature>
<evidence type="ECO:0000313" key="2">
    <source>
        <dbReference type="EMBL" id="JAP78011.1"/>
    </source>
</evidence>
<dbReference type="EMBL" id="GEDV01010546">
    <property type="protein sequence ID" value="JAP78011.1"/>
    <property type="molecule type" value="Transcribed_RNA"/>
</dbReference>